<protein>
    <submittedName>
        <fullName evidence="1">Uncharacterized protein</fullName>
    </submittedName>
</protein>
<dbReference type="AlphaFoldDB" id="A0A1B0ALH0"/>
<accession>A0A1B0ALH0</accession>
<dbReference type="EMBL" id="JXJN01031074">
    <property type="status" value="NOT_ANNOTATED_CDS"/>
    <property type="molecule type" value="Genomic_DNA"/>
</dbReference>
<reference evidence="2" key="1">
    <citation type="submission" date="2015-01" db="EMBL/GenBank/DDBJ databases">
        <authorList>
            <person name="Aksoy S."/>
            <person name="Warren W."/>
            <person name="Wilson R.K."/>
        </authorList>
    </citation>
    <scope>NUCLEOTIDE SEQUENCE [LARGE SCALE GENOMIC DNA]</scope>
    <source>
        <strain evidence="2">IAEA</strain>
    </source>
</reference>
<keyword evidence="2" id="KW-1185">Reference proteome</keyword>
<name>A0A1B0ALH0_9MUSC</name>
<dbReference type="STRING" id="67801.A0A1B0ALH0"/>
<sequence length="189" mass="21251">MLKKLIKVIVKCFSKQNVKPLGRQISKLSRCAPGSLFDYVPRKVLSVFLYAFDFRQGSIKRPTNVGGTIKAKPLQISDIHVVASYAQDFKPLAVFLKIDVTSKWSLKIDSKGIFSFPLKVDKKFCLICILDGTYRLLRNDDGSLVCSHQMKSLIFSTAALVKSSKQSWIAIAKFQYVRRKAGKLTFPIG</sequence>
<dbReference type="VEuPathDB" id="VectorBase:GPPI000802"/>
<organism evidence="1 2">
    <name type="scientific">Glossina palpalis gambiensis</name>
    <dbReference type="NCBI Taxonomy" id="67801"/>
    <lineage>
        <taxon>Eukaryota</taxon>
        <taxon>Metazoa</taxon>
        <taxon>Ecdysozoa</taxon>
        <taxon>Arthropoda</taxon>
        <taxon>Hexapoda</taxon>
        <taxon>Insecta</taxon>
        <taxon>Pterygota</taxon>
        <taxon>Neoptera</taxon>
        <taxon>Endopterygota</taxon>
        <taxon>Diptera</taxon>
        <taxon>Brachycera</taxon>
        <taxon>Muscomorpha</taxon>
        <taxon>Hippoboscoidea</taxon>
        <taxon>Glossinidae</taxon>
        <taxon>Glossina</taxon>
    </lineage>
</organism>
<proteinExistence type="predicted"/>
<dbReference type="EnsemblMetazoa" id="GPPI000802-RA">
    <property type="protein sequence ID" value="GPPI000802-PA"/>
    <property type="gene ID" value="GPPI000802"/>
</dbReference>
<evidence type="ECO:0000313" key="2">
    <source>
        <dbReference type="Proteomes" id="UP000092460"/>
    </source>
</evidence>
<dbReference type="Proteomes" id="UP000092460">
    <property type="component" value="Unassembled WGS sequence"/>
</dbReference>
<reference evidence="1" key="2">
    <citation type="submission" date="2020-05" db="UniProtKB">
        <authorList>
            <consortium name="EnsemblMetazoa"/>
        </authorList>
    </citation>
    <scope>IDENTIFICATION</scope>
    <source>
        <strain evidence="1">IAEA</strain>
    </source>
</reference>
<evidence type="ECO:0000313" key="1">
    <source>
        <dbReference type="EnsemblMetazoa" id="GPPI000802-PA"/>
    </source>
</evidence>